<dbReference type="STRING" id="714943.Mucpa_5733"/>
<protein>
    <submittedName>
        <fullName evidence="1">Mobilization protein</fullName>
    </submittedName>
</protein>
<dbReference type="RefSeq" id="WP_008511197.1">
    <property type="nucleotide sequence ID" value="NZ_CM001403.1"/>
</dbReference>
<accession>H1Y5M5</accession>
<reference evidence="1" key="1">
    <citation type="submission" date="2011-09" db="EMBL/GenBank/DDBJ databases">
        <title>The permanent draft genome of Mucilaginibacter paludis DSM 18603.</title>
        <authorList>
            <consortium name="US DOE Joint Genome Institute (JGI-PGF)"/>
            <person name="Lucas S."/>
            <person name="Han J."/>
            <person name="Lapidus A."/>
            <person name="Bruce D."/>
            <person name="Goodwin L."/>
            <person name="Pitluck S."/>
            <person name="Peters L."/>
            <person name="Kyrpides N."/>
            <person name="Mavromatis K."/>
            <person name="Ivanova N."/>
            <person name="Mikhailova N."/>
            <person name="Held B."/>
            <person name="Detter J.C."/>
            <person name="Tapia R."/>
            <person name="Han C."/>
            <person name="Land M."/>
            <person name="Hauser L."/>
            <person name="Markowitz V."/>
            <person name="Cheng J.-F."/>
            <person name="Hugenholtz P."/>
            <person name="Woyke T."/>
            <person name="Wu D."/>
            <person name="Tindall B."/>
            <person name="Brambilla E."/>
            <person name="Klenk H.-P."/>
            <person name="Eisen J.A."/>
        </authorList>
    </citation>
    <scope>NUCLEOTIDE SEQUENCE [LARGE SCALE GENOMIC DNA]</scope>
    <source>
        <strain evidence="1">DSM 18603</strain>
    </source>
</reference>
<evidence type="ECO:0000313" key="2">
    <source>
        <dbReference type="Proteomes" id="UP000002774"/>
    </source>
</evidence>
<sequence length="122" mass="13743">MARPEKLDDDKRELMIRLRVTSSEKSQIWQNAKNAGSTPSDFLRGLALNAKPSRTVPTPDRELLLKILAELNKNGSNLNQIARVHNRMREDGEPINISEHAMNSAIYGVDTLVKHLMEILGK</sequence>
<gene>
    <name evidence="1" type="ORF">Mucpa_5733</name>
</gene>
<keyword evidence="2" id="KW-1185">Reference proteome</keyword>
<dbReference type="Proteomes" id="UP000002774">
    <property type="component" value="Chromosome"/>
</dbReference>
<dbReference type="InterPro" id="IPR053842">
    <property type="entry name" value="NikA-like"/>
</dbReference>
<dbReference type="AlphaFoldDB" id="H1Y5M5"/>
<organism evidence="1 2">
    <name type="scientific">Mucilaginibacter paludis DSM 18603</name>
    <dbReference type="NCBI Taxonomy" id="714943"/>
    <lineage>
        <taxon>Bacteria</taxon>
        <taxon>Pseudomonadati</taxon>
        <taxon>Bacteroidota</taxon>
        <taxon>Sphingobacteriia</taxon>
        <taxon>Sphingobacteriales</taxon>
        <taxon>Sphingobacteriaceae</taxon>
        <taxon>Mucilaginibacter</taxon>
    </lineage>
</organism>
<dbReference type="Pfam" id="PF21983">
    <property type="entry name" value="NikA-like"/>
    <property type="match status" value="1"/>
</dbReference>
<dbReference type="EMBL" id="CM001403">
    <property type="protein sequence ID" value="EHQ29801.1"/>
    <property type="molecule type" value="Genomic_DNA"/>
</dbReference>
<name>H1Y5M5_9SPHI</name>
<evidence type="ECO:0000313" key="1">
    <source>
        <dbReference type="EMBL" id="EHQ29801.1"/>
    </source>
</evidence>
<dbReference type="OrthoDB" id="681025at2"/>
<dbReference type="HOGENOM" id="CLU_096411_0_2_10"/>
<proteinExistence type="predicted"/>